<protein>
    <submittedName>
        <fullName evidence="2">Uncharacterized protein</fullName>
    </submittedName>
</protein>
<accession>A0A4C1WR85</accession>
<name>A0A4C1WR85_EUMVA</name>
<proteinExistence type="predicted"/>
<gene>
    <name evidence="2" type="ORF">EVAR_31936_1</name>
</gene>
<evidence type="ECO:0000313" key="3">
    <source>
        <dbReference type="Proteomes" id="UP000299102"/>
    </source>
</evidence>
<feature type="compositionally biased region" description="Low complexity" evidence="1">
    <location>
        <begin position="29"/>
        <end position="41"/>
    </location>
</feature>
<evidence type="ECO:0000256" key="1">
    <source>
        <dbReference type="SAM" id="MobiDB-lite"/>
    </source>
</evidence>
<dbReference type="AlphaFoldDB" id="A0A4C1WR85"/>
<sequence>MFKSDLRGAPRPCVQRSDCVPERNTHPFSAAGEASAGGESSPATSNEFRDNAKRRRGKLISGNMLMYRRGARGHSRAEGSPGPCRGIYARDSEGGLLLENRCLTLRLMGAAERSKALVRGTSLFEDSIALHQSLINNDNERFRHSERCLSYVVFKPTHPEQQERSILTALTRETQQSLLSGDLLKNEVCFLNRKRQRDSRMEEA</sequence>
<comment type="caution">
    <text evidence="2">The sequence shown here is derived from an EMBL/GenBank/DDBJ whole genome shotgun (WGS) entry which is preliminary data.</text>
</comment>
<reference evidence="2 3" key="1">
    <citation type="journal article" date="2019" name="Commun. Biol.">
        <title>The bagworm genome reveals a unique fibroin gene that provides high tensile strength.</title>
        <authorList>
            <person name="Kono N."/>
            <person name="Nakamura H."/>
            <person name="Ohtoshi R."/>
            <person name="Tomita M."/>
            <person name="Numata K."/>
            <person name="Arakawa K."/>
        </authorList>
    </citation>
    <scope>NUCLEOTIDE SEQUENCE [LARGE SCALE GENOMIC DNA]</scope>
</reference>
<dbReference type="EMBL" id="BGZK01000623">
    <property type="protein sequence ID" value="GBP53380.1"/>
    <property type="molecule type" value="Genomic_DNA"/>
</dbReference>
<keyword evidence="3" id="KW-1185">Reference proteome</keyword>
<organism evidence="2 3">
    <name type="scientific">Eumeta variegata</name>
    <name type="common">Bagworm moth</name>
    <name type="synonym">Eumeta japonica</name>
    <dbReference type="NCBI Taxonomy" id="151549"/>
    <lineage>
        <taxon>Eukaryota</taxon>
        <taxon>Metazoa</taxon>
        <taxon>Ecdysozoa</taxon>
        <taxon>Arthropoda</taxon>
        <taxon>Hexapoda</taxon>
        <taxon>Insecta</taxon>
        <taxon>Pterygota</taxon>
        <taxon>Neoptera</taxon>
        <taxon>Endopterygota</taxon>
        <taxon>Lepidoptera</taxon>
        <taxon>Glossata</taxon>
        <taxon>Ditrysia</taxon>
        <taxon>Tineoidea</taxon>
        <taxon>Psychidae</taxon>
        <taxon>Oiketicinae</taxon>
        <taxon>Eumeta</taxon>
    </lineage>
</organism>
<dbReference type="Proteomes" id="UP000299102">
    <property type="component" value="Unassembled WGS sequence"/>
</dbReference>
<evidence type="ECO:0000313" key="2">
    <source>
        <dbReference type="EMBL" id="GBP53380.1"/>
    </source>
</evidence>
<feature type="region of interest" description="Disordered" evidence="1">
    <location>
        <begin position="1"/>
        <end position="55"/>
    </location>
</feature>